<dbReference type="EMBL" id="MU118255">
    <property type="protein sequence ID" value="KAF9643260.1"/>
    <property type="molecule type" value="Genomic_DNA"/>
</dbReference>
<sequence length="92" mass="10064">MIGSDGSGASSRVSRCSCPDRAVEVSAPSLKVLGYSLIHVCARLWLGDNPTSFATSLLCIMGCNFFFFLPLLHCRRLDPVARVMIGSWGFYM</sequence>
<reference evidence="1" key="1">
    <citation type="submission" date="2019-10" db="EMBL/GenBank/DDBJ databases">
        <authorList>
            <consortium name="DOE Joint Genome Institute"/>
            <person name="Kuo A."/>
            <person name="Miyauchi S."/>
            <person name="Kiss E."/>
            <person name="Drula E."/>
            <person name="Kohler A."/>
            <person name="Sanchez-Garcia M."/>
            <person name="Andreopoulos B."/>
            <person name="Barry K.W."/>
            <person name="Bonito G."/>
            <person name="Buee M."/>
            <person name="Carver A."/>
            <person name="Chen C."/>
            <person name="Cichocki N."/>
            <person name="Clum A."/>
            <person name="Culley D."/>
            <person name="Crous P.W."/>
            <person name="Fauchery L."/>
            <person name="Girlanda M."/>
            <person name="Hayes R."/>
            <person name="Keri Z."/>
            <person name="Labutti K."/>
            <person name="Lipzen A."/>
            <person name="Lombard V."/>
            <person name="Magnuson J."/>
            <person name="Maillard F."/>
            <person name="Morin E."/>
            <person name="Murat C."/>
            <person name="Nolan M."/>
            <person name="Ohm R."/>
            <person name="Pangilinan J."/>
            <person name="Pereira M."/>
            <person name="Perotto S."/>
            <person name="Peter M."/>
            <person name="Riley R."/>
            <person name="Sitrit Y."/>
            <person name="Stielow B."/>
            <person name="Szollosi G."/>
            <person name="Zifcakova L."/>
            <person name="Stursova M."/>
            <person name="Spatafora J.W."/>
            <person name="Tedersoo L."/>
            <person name="Vaario L.-M."/>
            <person name="Yamada A."/>
            <person name="Yan M."/>
            <person name="Wang P."/>
            <person name="Xu J."/>
            <person name="Bruns T."/>
            <person name="Baldrian P."/>
            <person name="Vilgalys R."/>
            <person name="Henrissat B."/>
            <person name="Grigoriev I.V."/>
            <person name="Hibbett D."/>
            <person name="Nagy L.G."/>
            <person name="Martin F.M."/>
        </authorList>
    </citation>
    <scope>NUCLEOTIDE SEQUENCE</scope>
    <source>
        <strain evidence="1">P2</strain>
    </source>
</reference>
<name>A0ACB6Z1J6_THEGA</name>
<reference evidence="1" key="2">
    <citation type="journal article" date="2020" name="Nat. Commun.">
        <title>Large-scale genome sequencing of mycorrhizal fungi provides insights into the early evolution of symbiotic traits.</title>
        <authorList>
            <person name="Miyauchi S."/>
            <person name="Kiss E."/>
            <person name="Kuo A."/>
            <person name="Drula E."/>
            <person name="Kohler A."/>
            <person name="Sanchez-Garcia M."/>
            <person name="Morin E."/>
            <person name="Andreopoulos B."/>
            <person name="Barry K.W."/>
            <person name="Bonito G."/>
            <person name="Buee M."/>
            <person name="Carver A."/>
            <person name="Chen C."/>
            <person name="Cichocki N."/>
            <person name="Clum A."/>
            <person name="Culley D."/>
            <person name="Crous P.W."/>
            <person name="Fauchery L."/>
            <person name="Girlanda M."/>
            <person name="Hayes R.D."/>
            <person name="Keri Z."/>
            <person name="LaButti K."/>
            <person name="Lipzen A."/>
            <person name="Lombard V."/>
            <person name="Magnuson J."/>
            <person name="Maillard F."/>
            <person name="Murat C."/>
            <person name="Nolan M."/>
            <person name="Ohm R.A."/>
            <person name="Pangilinan J."/>
            <person name="Pereira M.F."/>
            <person name="Perotto S."/>
            <person name="Peter M."/>
            <person name="Pfister S."/>
            <person name="Riley R."/>
            <person name="Sitrit Y."/>
            <person name="Stielow J.B."/>
            <person name="Szollosi G."/>
            <person name="Zifcakova L."/>
            <person name="Stursova M."/>
            <person name="Spatafora J.W."/>
            <person name="Tedersoo L."/>
            <person name="Vaario L.M."/>
            <person name="Yamada A."/>
            <person name="Yan M."/>
            <person name="Wang P."/>
            <person name="Xu J."/>
            <person name="Bruns T."/>
            <person name="Baldrian P."/>
            <person name="Vilgalys R."/>
            <person name="Dunand C."/>
            <person name="Henrissat B."/>
            <person name="Grigoriev I.V."/>
            <person name="Hibbett D."/>
            <person name="Nagy L.G."/>
            <person name="Martin F.M."/>
        </authorList>
    </citation>
    <scope>NUCLEOTIDE SEQUENCE</scope>
    <source>
        <strain evidence="1">P2</strain>
    </source>
</reference>
<keyword evidence="2" id="KW-1185">Reference proteome</keyword>
<comment type="caution">
    <text evidence="1">The sequence shown here is derived from an EMBL/GenBank/DDBJ whole genome shotgun (WGS) entry which is preliminary data.</text>
</comment>
<dbReference type="Proteomes" id="UP000886501">
    <property type="component" value="Unassembled WGS sequence"/>
</dbReference>
<protein>
    <submittedName>
        <fullName evidence="1">Uncharacterized protein</fullName>
    </submittedName>
</protein>
<proteinExistence type="predicted"/>
<accession>A0ACB6Z1J6</accession>
<evidence type="ECO:0000313" key="2">
    <source>
        <dbReference type="Proteomes" id="UP000886501"/>
    </source>
</evidence>
<gene>
    <name evidence="1" type="ORF">BDM02DRAFT_1548196</name>
</gene>
<evidence type="ECO:0000313" key="1">
    <source>
        <dbReference type="EMBL" id="KAF9643260.1"/>
    </source>
</evidence>
<organism evidence="1 2">
    <name type="scientific">Thelephora ganbajun</name>
    <name type="common">Ganba fungus</name>
    <dbReference type="NCBI Taxonomy" id="370292"/>
    <lineage>
        <taxon>Eukaryota</taxon>
        <taxon>Fungi</taxon>
        <taxon>Dikarya</taxon>
        <taxon>Basidiomycota</taxon>
        <taxon>Agaricomycotina</taxon>
        <taxon>Agaricomycetes</taxon>
        <taxon>Thelephorales</taxon>
        <taxon>Thelephoraceae</taxon>
        <taxon>Thelephora</taxon>
    </lineage>
</organism>